<dbReference type="AlphaFoldDB" id="A0A0J6VWP1"/>
<sequence>MTKDWLVGDRRVAAAERIYAAAAEIIAADGIDAFDMTALEARVHCSRATIYRHTGGKNQIRDAVLARSAEQIVAHVRSAVDGLEGAERTVTAVAVTLDRIRADPLGRALIASVGNGGRIGWLVESSPLAAIAAELTGHADDDVAASQWIVRVVLSFVVWPPADPELEREMLRRFLAQPAPLPLSTR</sequence>
<protein>
    <recommendedName>
        <fullName evidence="3">HTH tetR-type domain-containing protein</fullName>
    </recommendedName>
</protein>
<evidence type="ECO:0000313" key="5">
    <source>
        <dbReference type="Proteomes" id="UP000036313"/>
    </source>
</evidence>
<evidence type="ECO:0000259" key="3">
    <source>
        <dbReference type="PROSITE" id="PS50977"/>
    </source>
</evidence>
<keyword evidence="1 2" id="KW-0238">DNA-binding</keyword>
<dbReference type="RefSeq" id="WP_048424033.1">
    <property type="nucleotide sequence ID" value="NZ_JYNU01000021.1"/>
</dbReference>
<dbReference type="Gene3D" id="1.10.357.10">
    <property type="entry name" value="Tetracycline Repressor, domain 2"/>
    <property type="match status" value="1"/>
</dbReference>
<evidence type="ECO:0000313" key="4">
    <source>
        <dbReference type="EMBL" id="KMO74524.1"/>
    </source>
</evidence>
<dbReference type="InterPro" id="IPR009057">
    <property type="entry name" value="Homeodomain-like_sf"/>
</dbReference>
<feature type="DNA-binding region" description="H-T-H motif" evidence="2">
    <location>
        <begin position="35"/>
        <end position="54"/>
    </location>
</feature>
<proteinExistence type="predicted"/>
<dbReference type="EMBL" id="JYNU01000021">
    <property type="protein sequence ID" value="KMO74524.1"/>
    <property type="molecule type" value="Genomic_DNA"/>
</dbReference>
<dbReference type="GO" id="GO:0003677">
    <property type="term" value="F:DNA binding"/>
    <property type="evidence" value="ECO:0007669"/>
    <property type="project" value="UniProtKB-UniRule"/>
</dbReference>
<dbReference type="SUPFAM" id="SSF46689">
    <property type="entry name" value="Homeodomain-like"/>
    <property type="match status" value="1"/>
</dbReference>
<feature type="domain" description="HTH tetR-type" evidence="3">
    <location>
        <begin position="12"/>
        <end position="72"/>
    </location>
</feature>
<evidence type="ECO:0000256" key="1">
    <source>
        <dbReference type="ARBA" id="ARBA00023125"/>
    </source>
</evidence>
<dbReference type="PATRIC" id="fig|1807.14.peg.3484"/>
<reference evidence="4 5" key="1">
    <citation type="journal article" date="2015" name="Genome Biol. Evol.">
        <title>Characterization of Three Mycobacterium spp. with Potential Use in Bioremediation by Genome Sequencing and Comparative Genomics.</title>
        <authorList>
            <person name="Das S."/>
            <person name="Pettersson B.M."/>
            <person name="Behra P.R."/>
            <person name="Ramesh M."/>
            <person name="Dasgupta S."/>
            <person name="Bhattacharya A."/>
            <person name="Kirsebom L.A."/>
        </authorList>
    </citation>
    <scope>NUCLEOTIDE SEQUENCE [LARGE SCALE GENOMIC DNA]</scope>
    <source>
        <strain evidence="4 5">DSM 44075</strain>
    </source>
</reference>
<dbReference type="Pfam" id="PF00440">
    <property type="entry name" value="TetR_N"/>
    <property type="match status" value="1"/>
</dbReference>
<evidence type="ECO:0000256" key="2">
    <source>
        <dbReference type="PROSITE-ProRule" id="PRU00335"/>
    </source>
</evidence>
<accession>A0A0J6VWP1</accession>
<gene>
    <name evidence="4" type="ORF">MOBUDSM44075_03461</name>
</gene>
<dbReference type="PROSITE" id="PS50977">
    <property type="entry name" value="HTH_TETR_2"/>
    <property type="match status" value="1"/>
</dbReference>
<organism evidence="4 5">
    <name type="scientific">Mycolicibacterium obuense</name>
    <dbReference type="NCBI Taxonomy" id="1807"/>
    <lineage>
        <taxon>Bacteria</taxon>
        <taxon>Bacillati</taxon>
        <taxon>Actinomycetota</taxon>
        <taxon>Actinomycetes</taxon>
        <taxon>Mycobacteriales</taxon>
        <taxon>Mycobacteriaceae</taxon>
        <taxon>Mycolicibacterium</taxon>
    </lineage>
</organism>
<comment type="caution">
    <text evidence="4">The sequence shown here is derived from an EMBL/GenBank/DDBJ whole genome shotgun (WGS) entry which is preliminary data.</text>
</comment>
<dbReference type="InterPro" id="IPR001647">
    <property type="entry name" value="HTH_TetR"/>
</dbReference>
<name>A0A0J6VWP1_9MYCO</name>
<dbReference type="Proteomes" id="UP000036313">
    <property type="component" value="Unassembled WGS sequence"/>
</dbReference>